<keyword evidence="1" id="KW-0040">ANK repeat</keyword>
<dbReference type="PANTHER" id="PTHR46224">
    <property type="entry name" value="ANKYRIN REPEAT FAMILY PROTEIN"/>
    <property type="match status" value="1"/>
</dbReference>
<feature type="repeat" description="ANK" evidence="1">
    <location>
        <begin position="197"/>
        <end position="224"/>
    </location>
</feature>
<keyword evidence="3" id="KW-1185">Reference proteome</keyword>
<dbReference type="EMBL" id="JAPCWZ010000006">
    <property type="protein sequence ID" value="KAK8859559.1"/>
    <property type="molecule type" value="Genomic_DNA"/>
</dbReference>
<dbReference type="PANTHER" id="PTHR46224:SF64">
    <property type="entry name" value="IQ MOTIF AND ANKYRIN REPEAT DOMAIN-CONTAINING PROTEIN 1"/>
    <property type="match status" value="1"/>
</dbReference>
<proteinExistence type="predicted"/>
<dbReference type="Proteomes" id="UP001390339">
    <property type="component" value="Unassembled WGS sequence"/>
</dbReference>
<dbReference type="InterPro" id="IPR002110">
    <property type="entry name" value="Ankyrin_rpt"/>
</dbReference>
<feature type="repeat" description="ANK" evidence="1">
    <location>
        <begin position="358"/>
        <end position="390"/>
    </location>
</feature>
<evidence type="ECO:0000313" key="3">
    <source>
        <dbReference type="Proteomes" id="UP001390339"/>
    </source>
</evidence>
<dbReference type="Gene3D" id="1.25.40.20">
    <property type="entry name" value="Ankyrin repeat-containing domain"/>
    <property type="match status" value="1"/>
</dbReference>
<dbReference type="InterPro" id="IPR036770">
    <property type="entry name" value="Ankyrin_rpt-contain_sf"/>
</dbReference>
<dbReference type="SMART" id="SM00248">
    <property type="entry name" value="ANK"/>
    <property type="match status" value="5"/>
</dbReference>
<organism evidence="2 3">
    <name type="scientific">Apiospora arundinis</name>
    <dbReference type="NCBI Taxonomy" id="335852"/>
    <lineage>
        <taxon>Eukaryota</taxon>
        <taxon>Fungi</taxon>
        <taxon>Dikarya</taxon>
        <taxon>Ascomycota</taxon>
        <taxon>Pezizomycotina</taxon>
        <taxon>Sordariomycetes</taxon>
        <taxon>Xylariomycetidae</taxon>
        <taxon>Amphisphaeriales</taxon>
        <taxon>Apiosporaceae</taxon>
        <taxon>Apiospora</taxon>
    </lineage>
</organism>
<name>A0ABR2I981_9PEZI</name>
<protein>
    <recommendedName>
        <fullName evidence="4">Ankyrin</fullName>
    </recommendedName>
</protein>
<dbReference type="PROSITE" id="PS50088">
    <property type="entry name" value="ANK_REPEAT"/>
    <property type="match status" value="3"/>
</dbReference>
<evidence type="ECO:0008006" key="4">
    <source>
        <dbReference type="Google" id="ProtNLM"/>
    </source>
</evidence>
<sequence>MVNLQAFPTDIFQLVIEQLIVTIGIQKLVLLRTVSQSFNAAILHTLCCPIVDIDDPATPGLAKRMPPALRGKIIAARSRSTAADKYSYLSVVARVNDALDTFFEGEDEKRRRDRHESIAGSVALLKSAHRYELVFGLLVLKESASVDSVVEAQNLLSGAVIAGSLPIVELLLERHEGDKDGDTPGVNGYTPYFPNLLAIAAARGHVDIVRYLLRRGARVRAEFDFWLPQRSIMDLEQWKSGGMMDRAITLILEPPTALRAAVGEGHDEIVHLLLQPEHRLPVTSTEYLRTIVAATRAGRLDLVEALFEVIGKKVSDFREFGAALLRAAVRHDQKHVVDKLINDHGVTINSIPNDNVHTDFSALQIAASLGNIGMVRFLIERGAAINLNPNQFSWRLPIEAAARSGQQEVVELLLEHGATPAAALVAAANGSQPRLLKYLMDRFPILIEDGAFTGKQALRHSFQAKNLTSISLLWKAGVDCQNGPSEVQRPTVLNATNYGRYGAWMARHLVSIGAAEPYNLVAADEESYPCVRDVLVSERTWEWVSKY</sequence>
<accession>A0ABR2I981</accession>
<reference evidence="2 3" key="1">
    <citation type="journal article" date="2024" name="IMA Fungus">
        <title>Apiospora arundinis, a panoply of carbohydrate-active enzymes and secondary metabolites.</title>
        <authorList>
            <person name="Sorensen T."/>
            <person name="Petersen C."/>
            <person name="Muurmann A.T."/>
            <person name="Christiansen J.V."/>
            <person name="Brundto M.L."/>
            <person name="Overgaard C.K."/>
            <person name="Boysen A.T."/>
            <person name="Wollenberg R.D."/>
            <person name="Larsen T.O."/>
            <person name="Sorensen J.L."/>
            <person name="Nielsen K.L."/>
            <person name="Sondergaard T.E."/>
        </authorList>
    </citation>
    <scope>NUCLEOTIDE SEQUENCE [LARGE SCALE GENOMIC DNA]</scope>
    <source>
        <strain evidence="2 3">AAU 773</strain>
    </source>
</reference>
<gene>
    <name evidence="2" type="ORF">PGQ11_010293</name>
</gene>
<evidence type="ECO:0000256" key="1">
    <source>
        <dbReference type="PROSITE-ProRule" id="PRU00023"/>
    </source>
</evidence>
<comment type="caution">
    <text evidence="2">The sequence shown here is derived from an EMBL/GenBank/DDBJ whole genome shotgun (WGS) entry which is preliminary data.</text>
</comment>
<evidence type="ECO:0000313" key="2">
    <source>
        <dbReference type="EMBL" id="KAK8859559.1"/>
    </source>
</evidence>
<dbReference type="Pfam" id="PF12796">
    <property type="entry name" value="Ank_2"/>
    <property type="match status" value="2"/>
</dbReference>
<dbReference type="SUPFAM" id="SSF48403">
    <property type="entry name" value="Ankyrin repeat"/>
    <property type="match status" value="2"/>
</dbReference>
<dbReference type="InterPro" id="IPR051616">
    <property type="entry name" value="Cul2-RING_E3_ligase_SR"/>
</dbReference>
<dbReference type="PROSITE" id="PS50297">
    <property type="entry name" value="ANK_REP_REGION"/>
    <property type="match status" value="2"/>
</dbReference>
<feature type="repeat" description="ANK" evidence="1">
    <location>
        <begin position="393"/>
        <end position="418"/>
    </location>
</feature>